<organism evidence="1 2">
    <name type="scientific">Trichonephila inaurata madagascariensis</name>
    <dbReference type="NCBI Taxonomy" id="2747483"/>
    <lineage>
        <taxon>Eukaryota</taxon>
        <taxon>Metazoa</taxon>
        <taxon>Ecdysozoa</taxon>
        <taxon>Arthropoda</taxon>
        <taxon>Chelicerata</taxon>
        <taxon>Arachnida</taxon>
        <taxon>Araneae</taxon>
        <taxon>Araneomorphae</taxon>
        <taxon>Entelegynae</taxon>
        <taxon>Araneoidea</taxon>
        <taxon>Nephilidae</taxon>
        <taxon>Trichonephila</taxon>
        <taxon>Trichonephila inaurata</taxon>
    </lineage>
</organism>
<reference evidence="1" key="1">
    <citation type="submission" date="2020-08" db="EMBL/GenBank/DDBJ databases">
        <title>Multicomponent nature underlies the extraordinary mechanical properties of spider dragline silk.</title>
        <authorList>
            <person name="Kono N."/>
            <person name="Nakamura H."/>
            <person name="Mori M."/>
            <person name="Yoshida Y."/>
            <person name="Ohtoshi R."/>
            <person name="Malay A.D."/>
            <person name="Moran D.A.P."/>
            <person name="Tomita M."/>
            <person name="Numata K."/>
            <person name="Arakawa K."/>
        </authorList>
    </citation>
    <scope>NUCLEOTIDE SEQUENCE</scope>
</reference>
<name>A0A8X7CRK3_9ARAC</name>
<comment type="caution">
    <text evidence="1">The sequence shown here is derived from an EMBL/GenBank/DDBJ whole genome shotgun (WGS) entry which is preliminary data.</text>
</comment>
<keyword evidence="2" id="KW-1185">Reference proteome</keyword>
<evidence type="ECO:0000313" key="1">
    <source>
        <dbReference type="EMBL" id="GFY73912.1"/>
    </source>
</evidence>
<evidence type="ECO:0000313" key="2">
    <source>
        <dbReference type="Proteomes" id="UP000886998"/>
    </source>
</evidence>
<sequence length="108" mass="12345">MHGAVEVELPGRCHKTSLLLRLEQWYRDRPCIDGQLKGDLRLKTSGLRLPYTVSEESHHSWSRAIDFVFTSVTSHDSAHKALIYEFSSGENVCGRIAVICKHLRNRLL</sequence>
<protein>
    <submittedName>
        <fullName evidence="1">Uncharacterized protein</fullName>
    </submittedName>
</protein>
<dbReference type="Proteomes" id="UP000886998">
    <property type="component" value="Unassembled WGS sequence"/>
</dbReference>
<accession>A0A8X7CRK3</accession>
<dbReference type="AlphaFoldDB" id="A0A8X7CRK3"/>
<dbReference type="EMBL" id="BMAV01020455">
    <property type="protein sequence ID" value="GFY73912.1"/>
    <property type="molecule type" value="Genomic_DNA"/>
</dbReference>
<gene>
    <name evidence="1" type="ORF">TNIN_292461</name>
</gene>
<proteinExistence type="predicted"/>